<dbReference type="EMBL" id="JAZHGA010000037">
    <property type="protein sequence ID" value="MEM5344729.1"/>
    <property type="molecule type" value="Genomic_DNA"/>
</dbReference>
<reference evidence="2 3" key="1">
    <citation type="journal article" date="2018" name="Int. J. Syst. Evol. Microbiol.">
        <title>Paraburkholderia azotifigens sp. nov., a nitrogen-fixing bacterium isolated from paddy soil.</title>
        <authorList>
            <person name="Choi G.M."/>
            <person name="Im W.T."/>
        </authorList>
    </citation>
    <scope>NUCLEOTIDE SEQUENCE [LARGE SCALE GENOMIC DNA]</scope>
    <source>
        <strain evidence="2 3">NF 2-5-3</strain>
    </source>
</reference>
<dbReference type="Proteomes" id="UP001481677">
    <property type="component" value="Unassembled WGS sequence"/>
</dbReference>
<proteinExistence type="predicted"/>
<gene>
    <name evidence="2" type="ORF">FRZ40_01140</name>
    <name evidence="1" type="ORF">V4C56_34520</name>
</gene>
<evidence type="ECO:0000313" key="1">
    <source>
        <dbReference type="EMBL" id="MEM5344729.1"/>
    </source>
</evidence>
<reference evidence="1 4" key="3">
    <citation type="submission" date="2024-01" db="EMBL/GenBank/DDBJ databases">
        <title>The diversity of rhizobia nodulating Mimosa spp. in eleven states of Brazil covering several biomes is determined by host plant, location, and edaphic factors.</title>
        <authorList>
            <person name="Rouws L."/>
            <person name="Barauna A."/>
            <person name="Beukes C."/>
            <person name="De Faria S.M."/>
            <person name="Gross E."/>
            <person name="Dos Reis Junior F.B."/>
            <person name="Simon M."/>
            <person name="Maluk M."/>
            <person name="Odee D.W."/>
            <person name="Kenicer G."/>
            <person name="Young J.P.W."/>
            <person name="Reis V.M."/>
            <person name="Zilli J."/>
            <person name="James E.K."/>
        </authorList>
    </citation>
    <scope>NUCLEOTIDE SEQUENCE [LARGE SCALE GENOMIC DNA]</scope>
    <source>
        <strain evidence="1 4">JPY530</strain>
    </source>
</reference>
<dbReference type="EMBL" id="VOQS01000001">
    <property type="protein sequence ID" value="TXC86293.1"/>
    <property type="molecule type" value="Genomic_DNA"/>
</dbReference>
<dbReference type="AlphaFoldDB" id="A0A5C6VLL2"/>
<accession>A0A5C6VLL2</accession>
<organism evidence="2 3">
    <name type="scientific">Paraburkholderia azotifigens</name>
    <dbReference type="NCBI Taxonomy" id="2057004"/>
    <lineage>
        <taxon>Bacteria</taxon>
        <taxon>Pseudomonadati</taxon>
        <taxon>Pseudomonadota</taxon>
        <taxon>Betaproteobacteria</taxon>
        <taxon>Burkholderiales</taxon>
        <taxon>Burkholderiaceae</taxon>
        <taxon>Paraburkholderia</taxon>
    </lineage>
</organism>
<evidence type="ECO:0000313" key="4">
    <source>
        <dbReference type="Proteomes" id="UP001481677"/>
    </source>
</evidence>
<reference evidence="2" key="2">
    <citation type="submission" date="2019-08" db="EMBL/GenBank/DDBJ databases">
        <authorList>
            <person name="Im W.-T."/>
        </authorList>
    </citation>
    <scope>NUCLEOTIDE SEQUENCE</scope>
    <source>
        <strain evidence="2">NF 2-5-3</strain>
    </source>
</reference>
<evidence type="ECO:0000313" key="2">
    <source>
        <dbReference type="EMBL" id="TXC86293.1"/>
    </source>
</evidence>
<keyword evidence="4" id="KW-1185">Reference proteome</keyword>
<comment type="caution">
    <text evidence="2">The sequence shown here is derived from an EMBL/GenBank/DDBJ whole genome shotgun (WGS) entry which is preliminary data.</text>
</comment>
<sequence length="66" mass="7312">MIDRQWNPLVQFDECGFKDGRDGEMTATMHSNSSISYVANAIALHPFVLESDQSTHPFSGFAAFMG</sequence>
<dbReference type="Proteomes" id="UP000321776">
    <property type="component" value="Unassembled WGS sequence"/>
</dbReference>
<protein>
    <submittedName>
        <fullName evidence="2">Uncharacterized protein</fullName>
    </submittedName>
</protein>
<name>A0A5C6VLL2_9BURK</name>
<dbReference type="RefSeq" id="WP_147233025.1">
    <property type="nucleotide sequence ID" value="NZ_JAZHFZ010000022.1"/>
</dbReference>
<evidence type="ECO:0000313" key="3">
    <source>
        <dbReference type="Proteomes" id="UP000321776"/>
    </source>
</evidence>